<accession>A0A0P6X261</accession>
<evidence type="ECO:0000256" key="1">
    <source>
        <dbReference type="SAM" id="Phobius"/>
    </source>
</evidence>
<evidence type="ECO:0000313" key="4">
    <source>
        <dbReference type="Proteomes" id="UP000050417"/>
    </source>
</evidence>
<keyword evidence="1" id="KW-0812">Transmembrane</keyword>
<dbReference type="EMBL" id="LGCL01000035">
    <property type="protein sequence ID" value="KPL73595.1"/>
    <property type="molecule type" value="Genomic_DNA"/>
</dbReference>
<proteinExistence type="predicted"/>
<organism evidence="3 4">
    <name type="scientific">Ornatilinea apprima</name>
    <dbReference type="NCBI Taxonomy" id="1134406"/>
    <lineage>
        <taxon>Bacteria</taxon>
        <taxon>Bacillati</taxon>
        <taxon>Chloroflexota</taxon>
        <taxon>Anaerolineae</taxon>
        <taxon>Anaerolineales</taxon>
        <taxon>Anaerolineaceae</taxon>
        <taxon>Ornatilinea</taxon>
    </lineage>
</organism>
<gene>
    <name evidence="3" type="ORF">ADN00_14745</name>
</gene>
<dbReference type="STRING" id="1134406.ADN00_14745"/>
<keyword evidence="1" id="KW-1133">Transmembrane helix</keyword>
<dbReference type="Proteomes" id="UP000050417">
    <property type="component" value="Unassembled WGS sequence"/>
</dbReference>
<dbReference type="AlphaFoldDB" id="A0A0P6X261"/>
<feature type="transmembrane region" description="Helical" evidence="1">
    <location>
        <begin position="223"/>
        <end position="244"/>
    </location>
</feature>
<evidence type="ECO:0000313" key="3">
    <source>
        <dbReference type="EMBL" id="KPL73595.1"/>
    </source>
</evidence>
<feature type="signal peptide" evidence="2">
    <location>
        <begin position="1"/>
        <end position="19"/>
    </location>
</feature>
<keyword evidence="2" id="KW-0732">Signal</keyword>
<evidence type="ECO:0000256" key="2">
    <source>
        <dbReference type="SAM" id="SignalP"/>
    </source>
</evidence>
<sequence length="298" mass="33688">MALLCALLLTGLLAGEARAQQPAVRLSQLQIDLWPEYDLPGMLVIYRMTLSPDTLLPAEMSLRIPRAVGKPHKVAQQSMDELLYDLDYTLDTSDEWLTIHFTALSQQVRVEYYDPRLDRIDSERRFVYQWPADFEIGQLVFNIQQPEGASRFDIQPEQGVGKEGEDGMIYYTIEKQNVKAGTVLALEIQYEKTSEQLSHVLQPVRPVEPIAEARIGWSTFMELLPLAVLVFVALVISGSVLWYWQGGGRPRSPLRLPYKRSAARAVLTGVYCRECGKRAMAGDTYCRSCGVKLNDSSR</sequence>
<protein>
    <recommendedName>
        <fullName evidence="5">Zinc-ribbon domain-containing protein</fullName>
    </recommendedName>
</protein>
<keyword evidence="4" id="KW-1185">Reference proteome</keyword>
<name>A0A0P6X261_9CHLR</name>
<comment type="caution">
    <text evidence="3">The sequence shown here is derived from an EMBL/GenBank/DDBJ whole genome shotgun (WGS) entry which is preliminary data.</text>
</comment>
<feature type="chain" id="PRO_5006132781" description="Zinc-ribbon domain-containing protein" evidence="2">
    <location>
        <begin position="20"/>
        <end position="298"/>
    </location>
</feature>
<keyword evidence="1" id="KW-0472">Membrane</keyword>
<evidence type="ECO:0008006" key="5">
    <source>
        <dbReference type="Google" id="ProtNLM"/>
    </source>
</evidence>
<reference evidence="3 4" key="1">
    <citation type="submission" date="2015-07" db="EMBL/GenBank/DDBJ databases">
        <title>Genome sequence of Ornatilinea apprima DSM 23815.</title>
        <authorList>
            <person name="Hemp J."/>
            <person name="Ward L.M."/>
            <person name="Pace L.A."/>
            <person name="Fischer W.W."/>
        </authorList>
    </citation>
    <scope>NUCLEOTIDE SEQUENCE [LARGE SCALE GENOMIC DNA]</scope>
    <source>
        <strain evidence="3 4">P3M-1</strain>
    </source>
</reference>